<dbReference type="RefSeq" id="WP_183336096.1">
    <property type="nucleotide sequence ID" value="NZ_BMHX01000008.1"/>
</dbReference>
<comment type="caution">
    <text evidence="1">The sequence shown here is derived from an EMBL/GenBank/DDBJ whole genome shotgun (WGS) entry which is preliminary data.</text>
</comment>
<proteinExistence type="predicted"/>
<organism evidence="1 2">
    <name type="scientific">Chelatococcus composti</name>
    <dbReference type="NCBI Taxonomy" id="1743235"/>
    <lineage>
        <taxon>Bacteria</taxon>
        <taxon>Pseudomonadati</taxon>
        <taxon>Pseudomonadota</taxon>
        <taxon>Alphaproteobacteria</taxon>
        <taxon>Hyphomicrobiales</taxon>
        <taxon>Chelatococcaceae</taxon>
        <taxon>Chelatococcus</taxon>
    </lineage>
</organism>
<protein>
    <submittedName>
        <fullName evidence="1">Uncharacterized protein</fullName>
    </submittedName>
</protein>
<evidence type="ECO:0000313" key="2">
    <source>
        <dbReference type="Proteomes" id="UP000588017"/>
    </source>
</evidence>
<sequence>MREPPIPPALMAEGFVTAALLETVEALARALKAQGGDPLRLLDLIEARLDEHHFRAEQQARDYQLDRAAEASTITRQRIREIFGSLRDKLGALSVN</sequence>
<keyword evidence="2" id="KW-1185">Reference proteome</keyword>
<dbReference type="AlphaFoldDB" id="A0A841KBB2"/>
<reference evidence="1 2" key="1">
    <citation type="submission" date="2020-08" db="EMBL/GenBank/DDBJ databases">
        <title>Genomic Encyclopedia of Type Strains, Phase IV (KMG-IV): sequencing the most valuable type-strain genomes for metagenomic binning, comparative biology and taxonomic classification.</title>
        <authorList>
            <person name="Goeker M."/>
        </authorList>
    </citation>
    <scope>NUCLEOTIDE SEQUENCE [LARGE SCALE GENOMIC DNA]</scope>
    <source>
        <strain evidence="1 2">DSM 101465</strain>
    </source>
</reference>
<evidence type="ECO:0000313" key="1">
    <source>
        <dbReference type="EMBL" id="MBB6169575.1"/>
    </source>
</evidence>
<gene>
    <name evidence="1" type="ORF">HNQ73_003225</name>
</gene>
<dbReference type="Proteomes" id="UP000588017">
    <property type="component" value="Unassembled WGS sequence"/>
</dbReference>
<name>A0A841KBB2_9HYPH</name>
<accession>A0A841KBB2</accession>
<dbReference type="EMBL" id="JACHEH010000008">
    <property type="protein sequence ID" value="MBB6169575.1"/>
    <property type="molecule type" value="Genomic_DNA"/>
</dbReference>